<gene>
    <name evidence="1" type="ORF">TES1_1517</name>
</gene>
<dbReference type="GeneID" id="24907564"/>
<dbReference type="RefSeq" id="WP_042681735.1">
    <property type="nucleotide sequence ID" value="NZ_CP006965.1"/>
</dbReference>
<dbReference type="EMBL" id="CP006965">
    <property type="protein sequence ID" value="AHF80895.1"/>
    <property type="molecule type" value="Genomic_DNA"/>
</dbReference>
<dbReference type="Proteomes" id="UP000019027">
    <property type="component" value="Chromosome"/>
</dbReference>
<evidence type="ECO:0000313" key="1">
    <source>
        <dbReference type="EMBL" id="AHF80895.1"/>
    </source>
</evidence>
<evidence type="ECO:0008006" key="3">
    <source>
        <dbReference type="Google" id="ProtNLM"/>
    </source>
</evidence>
<dbReference type="HOGENOM" id="CLU_1340770_0_0_2"/>
<evidence type="ECO:0000313" key="2">
    <source>
        <dbReference type="Proteomes" id="UP000019027"/>
    </source>
</evidence>
<dbReference type="Pfam" id="PF03192">
    <property type="entry name" value="DUF257"/>
    <property type="match status" value="1"/>
</dbReference>
<reference evidence="1 2" key="1">
    <citation type="journal article" date="2014" name="Int. J. Syst. Evol. Microbiol.">
        <title>Thermococcus paralvinellae sp. nov. and Thermococcus cleftensis sp. nov. of hyperthermophilic heterotrophs from deep-sea hydrothermal vents.</title>
        <authorList>
            <person name="Hensley S.A."/>
            <person name="Jung J.H."/>
            <person name="Park C.S."/>
            <person name="Holden J.F."/>
        </authorList>
    </citation>
    <scope>NUCLEOTIDE SEQUENCE [LARGE SCALE GENOMIC DNA]</scope>
    <source>
        <strain evidence="1 2">ES1</strain>
    </source>
</reference>
<accession>W0I8U8</accession>
<proteinExistence type="predicted"/>
<dbReference type="AlphaFoldDB" id="W0I8U8"/>
<organism evidence="1 2">
    <name type="scientific">Thermococcus paralvinellae</name>
    <dbReference type="NCBI Taxonomy" id="582419"/>
    <lineage>
        <taxon>Archaea</taxon>
        <taxon>Methanobacteriati</taxon>
        <taxon>Methanobacteriota</taxon>
        <taxon>Thermococci</taxon>
        <taxon>Thermococcales</taxon>
        <taxon>Thermococcaceae</taxon>
        <taxon>Thermococcus</taxon>
    </lineage>
</organism>
<dbReference type="STRING" id="582419.TES1_1517"/>
<dbReference type="KEGG" id="ths:TES1_1517"/>
<sequence length="208" mass="23976">MRIHSIGKFLKSQVRGGDVVLIEYPSAYPFENLAWGEIIPEISHDTQTVVDDFFGIGDLSFRNYIRRVSPKEYRKIIDITKHIKVIKIGSGRASYGSIVDEIPLTYEISEFMKNYYDAIRKALVDSIKPLYFLSFGLAEYFYFGKEKAIQAILFSRSNLPVEDWTSIYLINKTLIEEPQLAVLEDISAWILDITQEEGEYIIRLKKGS</sequence>
<keyword evidence="2" id="KW-1185">Reference proteome</keyword>
<dbReference type="InterPro" id="IPR005489">
    <property type="entry name" value="DUF257"/>
</dbReference>
<dbReference type="OrthoDB" id="84887at2157"/>
<dbReference type="Gene3D" id="3.40.50.11570">
    <property type="entry name" value="Protein of unknown function DUF257"/>
    <property type="match status" value="1"/>
</dbReference>
<protein>
    <recommendedName>
        <fullName evidence="3">Biotin synthetase</fullName>
    </recommendedName>
</protein>
<name>W0I8U8_9EURY</name>